<feature type="compositionally biased region" description="Basic and acidic residues" evidence="1">
    <location>
        <begin position="26"/>
        <end position="40"/>
    </location>
</feature>
<protein>
    <submittedName>
        <fullName evidence="2">Uncharacterized protein</fullName>
    </submittedName>
</protein>
<accession>A0A1G6Y9I7</accession>
<dbReference type="EMBL" id="FNAR01000001">
    <property type="protein sequence ID" value="SDD86397.1"/>
    <property type="molecule type" value="Genomic_DNA"/>
</dbReference>
<proteinExistence type="predicted"/>
<dbReference type="RefSeq" id="WP_264557178.1">
    <property type="nucleotide sequence ID" value="NZ_JAPDFN010000005.1"/>
</dbReference>
<gene>
    <name evidence="2" type="ORF">SAMN04488126_101341</name>
</gene>
<feature type="region of interest" description="Disordered" evidence="1">
    <location>
        <begin position="1"/>
        <end position="48"/>
    </location>
</feature>
<evidence type="ECO:0000313" key="2">
    <source>
        <dbReference type="EMBL" id="SDD86397.1"/>
    </source>
</evidence>
<evidence type="ECO:0000313" key="3">
    <source>
        <dbReference type="Proteomes" id="UP000198823"/>
    </source>
</evidence>
<sequence length="48" mass="5162">MDDTQNQAAIPFSQDGAGSPGTGQTPEKESRHSDQEEKVTDGILAFNR</sequence>
<organism evidence="2 3">
    <name type="scientific">Bhargavaea beijingensis</name>
    <dbReference type="NCBI Taxonomy" id="426756"/>
    <lineage>
        <taxon>Bacteria</taxon>
        <taxon>Bacillati</taxon>
        <taxon>Bacillota</taxon>
        <taxon>Bacilli</taxon>
        <taxon>Bacillales</taxon>
        <taxon>Caryophanaceae</taxon>
        <taxon>Bhargavaea</taxon>
    </lineage>
</organism>
<evidence type="ECO:0000256" key="1">
    <source>
        <dbReference type="SAM" id="MobiDB-lite"/>
    </source>
</evidence>
<dbReference type="AlphaFoldDB" id="A0A1G6Y9I7"/>
<dbReference type="Proteomes" id="UP000198823">
    <property type="component" value="Unassembled WGS sequence"/>
</dbReference>
<name>A0A1G6Y9I7_9BACL</name>
<dbReference type="STRING" id="426756.SAMN04488126_101341"/>
<reference evidence="2 3" key="1">
    <citation type="submission" date="2016-10" db="EMBL/GenBank/DDBJ databases">
        <authorList>
            <person name="de Groot N.N."/>
        </authorList>
    </citation>
    <scope>NUCLEOTIDE SEQUENCE [LARGE SCALE GENOMIC DNA]</scope>
    <source>
        <strain evidence="2 3">CGMCC 1.6762</strain>
    </source>
</reference>